<dbReference type="GO" id="GO:0016052">
    <property type="term" value="P:carbohydrate catabolic process"/>
    <property type="evidence" value="ECO:0007669"/>
    <property type="project" value="InterPro"/>
</dbReference>
<dbReference type="GO" id="GO:0009272">
    <property type="term" value="P:fungal-type cell wall biogenesis"/>
    <property type="evidence" value="ECO:0007669"/>
    <property type="project" value="TreeGrafter"/>
</dbReference>
<keyword evidence="9" id="KW-0472">Membrane</keyword>
<dbReference type="InterPro" id="IPR005198">
    <property type="entry name" value="Glyco_hydro_76"/>
</dbReference>
<evidence type="ECO:0000256" key="4">
    <source>
        <dbReference type="ARBA" id="ARBA00022729"/>
    </source>
</evidence>
<evidence type="ECO:0000256" key="5">
    <source>
        <dbReference type="ARBA" id="ARBA00022801"/>
    </source>
</evidence>
<gene>
    <name evidence="10" type="ORF">UCRPC4_g06721</name>
</gene>
<dbReference type="InterPro" id="IPR014480">
    <property type="entry name" value="Mannan-1_6-alpha_mannosidase"/>
</dbReference>
<keyword evidence="5 10" id="KW-0378">Hydrolase</keyword>
<keyword evidence="6" id="KW-0325">Glycoprotein</keyword>
<evidence type="ECO:0000256" key="8">
    <source>
        <dbReference type="SAM" id="MobiDB-lite"/>
    </source>
</evidence>
<dbReference type="EMBL" id="LCWF01000224">
    <property type="protein sequence ID" value="KKY14445.1"/>
    <property type="molecule type" value="Genomic_DNA"/>
</dbReference>
<evidence type="ECO:0000256" key="7">
    <source>
        <dbReference type="ARBA" id="ARBA00023295"/>
    </source>
</evidence>
<keyword evidence="9" id="KW-0812">Transmembrane</keyword>
<comment type="catalytic activity">
    <reaction evidence="1">
        <text>Random hydrolysis of (1-&gt;6)-alpha-D-mannosidic linkages in unbranched (1-&gt;6)-mannans.</text>
        <dbReference type="EC" id="3.2.1.101"/>
    </reaction>
</comment>
<dbReference type="OrthoDB" id="4187847at2759"/>
<reference evidence="10 11" key="1">
    <citation type="submission" date="2015-05" db="EMBL/GenBank/DDBJ databases">
        <title>Distinctive expansion of gene families associated with plant cell wall degradation and secondary metabolism in the genomes of grapevine trunk pathogens.</title>
        <authorList>
            <person name="Lawrence D.P."/>
            <person name="Travadon R."/>
            <person name="Rolshausen P.E."/>
            <person name="Baumgartner K."/>
        </authorList>
    </citation>
    <scope>NUCLEOTIDE SEQUENCE [LARGE SCALE GENOMIC DNA]</scope>
    <source>
        <strain evidence="10">UCRPC4</strain>
    </source>
</reference>
<dbReference type="Proteomes" id="UP000053317">
    <property type="component" value="Unassembled WGS sequence"/>
</dbReference>
<evidence type="ECO:0000256" key="6">
    <source>
        <dbReference type="ARBA" id="ARBA00023180"/>
    </source>
</evidence>
<keyword evidence="4" id="KW-0732">Signal</keyword>
<name>A0A0G2GBE7_PHACM</name>
<evidence type="ECO:0000256" key="9">
    <source>
        <dbReference type="SAM" id="Phobius"/>
    </source>
</evidence>
<evidence type="ECO:0000313" key="10">
    <source>
        <dbReference type="EMBL" id="KKY14445.1"/>
    </source>
</evidence>
<dbReference type="GO" id="GO:0008496">
    <property type="term" value="F:mannan endo-1,6-alpha-mannosidase activity"/>
    <property type="evidence" value="ECO:0007669"/>
    <property type="project" value="UniProtKB-EC"/>
</dbReference>
<dbReference type="SUPFAM" id="SSF48208">
    <property type="entry name" value="Six-hairpin glycosidases"/>
    <property type="match status" value="1"/>
</dbReference>
<proteinExistence type="inferred from homology"/>
<feature type="region of interest" description="Disordered" evidence="8">
    <location>
        <begin position="288"/>
        <end position="322"/>
    </location>
</feature>
<keyword evidence="7" id="KW-0326">Glycosidase</keyword>
<dbReference type="Gene3D" id="1.50.10.20">
    <property type="match status" value="1"/>
</dbReference>
<dbReference type="PANTHER" id="PTHR12145:SF36">
    <property type="entry name" value="MANNAN ENDO-1,6-ALPHA-MANNOSIDASE DCW1"/>
    <property type="match status" value="1"/>
</dbReference>
<dbReference type="EC" id="3.2.1.101" evidence="3"/>
<dbReference type="AlphaFoldDB" id="A0A0G2GBE7"/>
<protein>
    <recommendedName>
        <fullName evidence="3">mannan endo-1,6-alpha-mannosidase</fullName>
        <ecNumber evidence="3">3.2.1.101</ecNumber>
    </recommendedName>
</protein>
<dbReference type="InterPro" id="IPR008928">
    <property type="entry name" value="6-hairpin_glycosidase_sf"/>
</dbReference>
<evidence type="ECO:0000313" key="11">
    <source>
        <dbReference type="Proteomes" id="UP000053317"/>
    </source>
</evidence>
<evidence type="ECO:0000256" key="1">
    <source>
        <dbReference type="ARBA" id="ARBA00001452"/>
    </source>
</evidence>
<comment type="caution">
    <text evidence="10">The sequence shown here is derived from an EMBL/GenBank/DDBJ whole genome shotgun (WGS) entry which is preliminary data.</text>
</comment>
<keyword evidence="11" id="KW-1185">Reference proteome</keyword>
<feature type="transmembrane region" description="Helical" evidence="9">
    <location>
        <begin position="329"/>
        <end position="351"/>
    </location>
</feature>
<organism evidence="10 11">
    <name type="scientific">Phaeomoniella chlamydospora</name>
    <name type="common">Phaeoacremonium chlamydosporum</name>
    <dbReference type="NCBI Taxonomy" id="158046"/>
    <lineage>
        <taxon>Eukaryota</taxon>
        <taxon>Fungi</taxon>
        <taxon>Dikarya</taxon>
        <taxon>Ascomycota</taxon>
        <taxon>Pezizomycotina</taxon>
        <taxon>Eurotiomycetes</taxon>
        <taxon>Chaetothyriomycetidae</taxon>
        <taxon>Phaeomoniellales</taxon>
        <taxon>Phaeomoniellaceae</taxon>
        <taxon>Phaeomoniella</taxon>
    </lineage>
</organism>
<comment type="similarity">
    <text evidence="2">Belongs to the glycosyl hydrolase 76 family.</text>
</comment>
<reference evidence="10 11" key="2">
    <citation type="submission" date="2015-05" db="EMBL/GenBank/DDBJ databases">
        <authorList>
            <person name="Morales-Cruz A."/>
            <person name="Amrine K.C."/>
            <person name="Cantu D."/>
        </authorList>
    </citation>
    <scope>NUCLEOTIDE SEQUENCE [LARGE SCALE GENOMIC DNA]</scope>
    <source>
        <strain evidence="10">UCRPC4</strain>
    </source>
</reference>
<sequence length="352" mass="37816">MVSAYNWEQTEWPMDAAESNFPAPESDEPSWLSLAVAVFNFQASEWDTKTCGGGLRWQVFQFNQGYNLKNTISNGGFFQLAARLARYTGNDTYAQWAEKTYDWMASSPLMTNDGGALTLWDNSDANNNCSDVSHLVWTYNAGTMIAGASYMYNYTNGSDVWAGRLTQLINGTSTYFPTQYGSNVMSEVECEVSANCNSDQSSYKAYLSRWLAVCTQLAPFTATEIQPKLYASAQGAAAQCIGGTNGRMCGRRWYSTTWDGSSGVGQQMSALSVIGANLMKPSIAPLSANTGGSSKADESSQTVTAQGGGGSSQGSDGKPLSKITTKDRAGAGILTILATLGIIAASVWLIWE</sequence>
<dbReference type="PANTHER" id="PTHR12145">
    <property type="entry name" value="MANNAN ENDO-1,6-ALPHA-MANNOSIDASE DCW1"/>
    <property type="match status" value="1"/>
</dbReference>
<evidence type="ECO:0000256" key="3">
    <source>
        <dbReference type="ARBA" id="ARBA00012350"/>
    </source>
</evidence>
<keyword evidence="9" id="KW-1133">Transmembrane helix</keyword>
<accession>A0A0G2GBE7</accession>
<evidence type="ECO:0000256" key="2">
    <source>
        <dbReference type="ARBA" id="ARBA00009699"/>
    </source>
</evidence>
<dbReference type="Pfam" id="PF03663">
    <property type="entry name" value="Glyco_hydro_76"/>
    <property type="match status" value="1"/>
</dbReference>